<keyword evidence="4" id="KW-0808">Transferase</keyword>
<dbReference type="Pfam" id="PF13231">
    <property type="entry name" value="PMT_2"/>
    <property type="match status" value="1"/>
</dbReference>
<evidence type="ECO:0000256" key="2">
    <source>
        <dbReference type="ARBA" id="ARBA00022475"/>
    </source>
</evidence>
<feature type="transmembrane region" description="Helical" evidence="8">
    <location>
        <begin position="28"/>
        <end position="46"/>
    </location>
</feature>
<evidence type="ECO:0000256" key="5">
    <source>
        <dbReference type="ARBA" id="ARBA00022692"/>
    </source>
</evidence>
<dbReference type="InterPro" id="IPR050297">
    <property type="entry name" value="LipidA_mod_glycosyltrf_83"/>
</dbReference>
<name>A0A6J7DPD9_9ZZZZ</name>
<gene>
    <name evidence="10" type="ORF">UFOPK3376_00849</name>
</gene>
<evidence type="ECO:0000256" key="1">
    <source>
        <dbReference type="ARBA" id="ARBA00004651"/>
    </source>
</evidence>
<dbReference type="InterPro" id="IPR038731">
    <property type="entry name" value="RgtA/B/C-like"/>
</dbReference>
<dbReference type="GO" id="GO:0016763">
    <property type="term" value="F:pentosyltransferase activity"/>
    <property type="evidence" value="ECO:0007669"/>
    <property type="project" value="TreeGrafter"/>
</dbReference>
<reference evidence="10" key="1">
    <citation type="submission" date="2020-05" db="EMBL/GenBank/DDBJ databases">
        <authorList>
            <person name="Chiriac C."/>
            <person name="Salcher M."/>
            <person name="Ghai R."/>
            <person name="Kavagutti S V."/>
        </authorList>
    </citation>
    <scope>NUCLEOTIDE SEQUENCE</scope>
</reference>
<feature type="transmembrane region" description="Helical" evidence="8">
    <location>
        <begin position="348"/>
        <end position="369"/>
    </location>
</feature>
<dbReference type="EMBL" id="CAFBLP010000015">
    <property type="protein sequence ID" value="CAB4871368.1"/>
    <property type="molecule type" value="Genomic_DNA"/>
</dbReference>
<evidence type="ECO:0000256" key="3">
    <source>
        <dbReference type="ARBA" id="ARBA00022676"/>
    </source>
</evidence>
<organism evidence="10">
    <name type="scientific">freshwater metagenome</name>
    <dbReference type="NCBI Taxonomy" id="449393"/>
    <lineage>
        <taxon>unclassified sequences</taxon>
        <taxon>metagenomes</taxon>
        <taxon>ecological metagenomes</taxon>
    </lineage>
</organism>
<sequence length="434" mass="47798">MESGGHDIDEAPVAAPEADPQESFYRRLIVMVTVVGGLWRVGYLIATKWHQRLRLNDSFYYSSQAWQNAHGHWFRDFLGTHPAAEHAPLTSILLMPSSLLAHHEFWQRATNTIVGIAVIPLIAMVARRVGGRRVGVIAAAIAAVYANLWMNDSLIMSETISTLLAVLALWFAFKHRDRFDIRSALVCGAIVGLAALARSELVLLAALFALIGVRSHPVRVWAARSGVLLLTSMLVLVPWIAYNVPRFHHVVLISTNEGGALGGANCDDAYSGAALGGWSLLCVVDNVDRPEEDASDRSIRLRHDALSYARDHASRIPVVVAARIARSADLYGLGDLVRFDVGEERARWASWLGIVSWWALAPLAALGWWRQRRVNGWVLAAPAIAVLFTTVVFYGAHRLRSPMEPVTVICAAVALASWSPVASCLDTFIERRRR</sequence>
<dbReference type="GO" id="GO:0005886">
    <property type="term" value="C:plasma membrane"/>
    <property type="evidence" value="ECO:0007669"/>
    <property type="project" value="UniProtKB-SubCell"/>
</dbReference>
<keyword evidence="6 8" id="KW-1133">Transmembrane helix</keyword>
<keyword evidence="2" id="KW-1003">Cell membrane</keyword>
<evidence type="ECO:0000313" key="10">
    <source>
        <dbReference type="EMBL" id="CAB4871368.1"/>
    </source>
</evidence>
<evidence type="ECO:0000256" key="8">
    <source>
        <dbReference type="SAM" id="Phobius"/>
    </source>
</evidence>
<evidence type="ECO:0000256" key="4">
    <source>
        <dbReference type="ARBA" id="ARBA00022679"/>
    </source>
</evidence>
<dbReference type="PANTHER" id="PTHR33908">
    <property type="entry name" value="MANNOSYLTRANSFERASE YKCB-RELATED"/>
    <property type="match status" value="1"/>
</dbReference>
<dbReference type="AlphaFoldDB" id="A0A6J7DPD9"/>
<dbReference type="GO" id="GO:0008610">
    <property type="term" value="P:lipid biosynthetic process"/>
    <property type="evidence" value="ECO:0007669"/>
    <property type="project" value="UniProtKB-ARBA"/>
</dbReference>
<evidence type="ECO:0000259" key="9">
    <source>
        <dbReference type="Pfam" id="PF13231"/>
    </source>
</evidence>
<feature type="transmembrane region" description="Helical" evidence="8">
    <location>
        <begin position="375"/>
        <end position="394"/>
    </location>
</feature>
<accession>A0A6J7DPD9</accession>
<dbReference type="PANTHER" id="PTHR33908:SF11">
    <property type="entry name" value="MEMBRANE PROTEIN"/>
    <property type="match status" value="1"/>
</dbReference>
<protein>
    <submittedName>
        <fullName evidence="10">Unannotated protein</fullName>
    </submittedName>
</protein>
<feature type="domain" description="Glycosyltransferase RgtA/B/C/D-like" evidence="9">
    <location>
        <begin position="86"/>
        <end position="240"/>
    </location>
</feature>
<feature type="transmembrane region" description="Helical" evidence="8">
    <location>
        <begin position="133"/>
        <end position="149"/>
    </location>
</feature>
<keyword evidence="5 8" id="KW-0812">Transmembrane</keyword>
<comment type="subcellular location">
    <subcellularLocation>
        <location evidence="1">Cell membrane</location>
        <topology evidence="1">Multi-pass membrane protein</topology>
    </subcellularLocation>
</comment>
<keyword evidence="3" id="KW-0328">Glycosyltransferase</keyword>
<keyword evidence="7 8" id="KW-0472">Membrane</keyword>
<feature type="transmembrane region" description="Helical" evidence="8">
    <location>
        <begin position="221"/>
        <end position="242"/>
    </location>
</feature>
<feature type="transmembrane region" description="Helical" evidence="8">
    <location>
        <begin position="155"/>
        <end position="173"/>
    </location>
</feature>
<evidence type="ECO:0000256" key="7">
    <source>
        <dbReference type="ARBA" id="ARBA00023136"/>
    </source>
</evidence>
<feature type="transmembrane region" description="Helical" evidence="8">
    <location>
        <begin position="406"/>
        <end position="429"/>
    </location>
</feature>
<evidence type="ECO:0000256" key="6">
    <source>
        <dbReference type="ARBA" id="ARBA00022989"/>
    </source>
</evidence>
<proteinExistence type="predicted"/>